<sequence length="68" mass="7713">MDIPTTTTFLDAWTPGSHSKDNSSKMSIGEDNKYAPRAKIMLPEGRLCSFFVRQGDQRRLPGSFLLFF</sequence>
<dbReference type="WBParaSite" id="Csp11.Scaffold630.g17986.t1">
    <property type="protein sequence ID" value="Csp11.Scaffold630.g17986.t1"/>
    <property type="gene ID" value="Csp11.Scaffold630.g17986"/>
</dbReference>
<evidence type="ECO:0000313" key="1">
    <source>
        <dbReference type="Proteomes" id="UP000095282"/>
    </source>
</evidence>
<proteinExistence type="predicted"/>
<keyword evidence="1" id="KW-1185">Reference proteome</keyword>
<accession>A0A1I7UPA9</accession>
<name>A0A1I7UPA9_9PELO</name>
<reference evidence="2" key="1">
    <citation type="submission" date="2016-11" db="UniProtKB">
        <authorList>
            <consortium name="WormBaseParasite"/>
        </authorList>
    </citation>
    <scope>IDENTIFICATION</scope>
</reference>
<dbReference type="Proteomes" id="UP000095282">
    <property type="component" value="Unplaced"/>
</dbReference>
<dbReference type="AlphaFoldDB" id="A0A1I7UPA9"/>
<protein>
    <submittedName>
        <fullName evidence="2">Uncharacterized protein</fullName>
    </submittedName>
</protein>
<evidence type="ECO:0000313" key="2">
    <source>
        <dbReference type="WBParaSite" id="Csp11.Scaffold630.g17986.t1"/>
    </source>
</evidence>
<organism evidence="1 2">
    <name type="scientific">Caenorhabditis tropicalis</name>
    <dbReference type="NCBI Taxonomy" id="1561998"/>
    <lineage>
        <taxon>Eukaryota</taxon>
        <taxon>Metazoa</taxon>
        <taxon>Ecdysozoa</taxon>
        <taxon>Nematoda</taxon>
        <taxon>Chromadorea</taxon>
        <taxon>Rhabditida</taxon>
        <taxon>Rhabditina</taxon>
        <taxon>Rhabditomorpha</taxon>
        <taxon>Rhabditoidea</taxon>
        <taxon>Rhabditidae</taxon>
        <taxon>Peloderinae</taxon>
        <taxon>Caenorhabditis</taxon>
    </lineage>
</organism>